<evidence type="ECO:0000313" key="2">
    <source>
        <dbReference type="EMBL" id="EJD37088.1"/>
    </source>
</evidence>
<dbReference type="PANTHER" id="PTHR47534:SF3">
    <property type="entry name" value="ALCOHOL DEHYDROGENASE-LIKE C-TERMINAL DOMAIN-CONTAINING PROTEIN"/>
    <property type="match status" value="1"/>
</dbReference>
<gene>
    <name evidence="2" type="ORF">AURDEDRAFT_116933</name>
</gene>
<dbReference type="OMA" id="NDTIYNR"/>
<proteinExistence type="predicted"/>
<dbReference type="GO" id="GO:0016491">
    <property type="term" value="F:oxidoreductase activity"/>
    <property type="evidence" value="ECO:0007669"/>
    <property type="project" value="UniProtKB-KW"/>
</dbReference>
<organism evidence="2 3">
    <name type="scientific">Auricularia subglabra (strain TFB-10046 / SS5)</name>
    <name type="common">White-rot fungus</name>
    <name type="synonym">Auricularia delicata (strain TFB10046)</name>
    <dbReference type="NCBI Taxonomy" id="717982"/>
    <lineage>
        <taxon>Eukaryota</taxon>
        <taxon>Fungi</taxon>
        <taxon>Dikarya</taxon>
        <taxon>Basidiomycota</taxon>
        <taxon>Agaricomycotina</taxon>
        <taxon>Agaricomycetes</taxon>
        <taxon>Auriculariales</taxon>
        <taxon>Auriculariaceae</taxon>
        <taxon>Auricularia</taxon>
    </lineage>
</organism>
<dbReference type="eggNOG" id="ENOG502SB5D">
    <property type="taxonomic scope" value="Eukaryota"/>
</dbReference>
<evidence type="ECO:0000313" key="3">
    <source>
        <dbReference type="Proteomes" id="UP000006514"/>
    </source>
</evidence>
<evidence type="ECO:0000256" key="1">
    <source>
        <dbReference type="ARBA" id="ARBA00023002"/>
    </source>
</evidence>
<dbReference type="AlphaFoldDB" id="J0LH28"/>
<accession>J0LH28</accession>
<protein>
    <submittedName>
        <fullName evidence="2">NAD(P)-binding protein</fullName>
    </submittedName>
</protein>
<reference evidence="3" key="1">
    <citation type="journal article" date="2012" name="Science">
        <title>The Paleozoic origin of enzymatic lignin decomposition reconstructed from 31 fungal genomes.</title>
        <authorList>
            <person name="Floudas D."/>
            <person name="Binder M."/>
            <person name="Riley R."/>
            <person name="Barry K."/>
            <person name="Blanchette R.A."/>
            <person name="Henrissat B."/>
            <person name="Martinez A.T."/>
            <person name="Otillar R."/>
            <person name="Spatafora J.W."/>
            <person name="Yadav J.S."/>
            <person name="Aerts A."/>
            <person name="Benoit I."/>
            <person name="Boyd A."/>
            <person name="Carlson A."/>
            <person name="Copeland A."/>
            <person name="Coutinho P.M."/>
            <person name="de Vries R.P."/>
            <person name="Ferreira P."/>
            <person name="Findley K."/>
            <person name="Foster B."/>
            <person name="Gaskell J."/>
            <person name="Glotzer D."/>
            <person name="Gorecki P."/>
            <person name="Heitman J."/>
            <person name="Hesse C."/>
            <person name="Hori C."/>
            <person name="Igarashi K."/>
            <person name="Jurgens J.A."/>
            <person name="Kallen N."/>
            <person name="Kersten P."/>
            <person name="Kohler A."/>
            <person name="Kuees U."/>
            <person name="Kumar T.K.A."/>
            <person name="Kuo A."/>
            <person name="LaButti K."/>
            <person name="Larrondo L.F."/>
            <person name="Lindquist E."/>
            <person name="Ling A."/>
            <person name="Lombard V."/>
            <person name="Lucas S."/>
            <person name="Lundell T."/>
            <person name="Martin R."/>
            <person name="McLaughlin D.J."/>
            <person name="Morgenstern I."/>
            <person name="Morin E."/>
            <person name="Murat C."/>
            <person name="Nagy L.G."/>
            <person name="Nolan M."/>
            <person name="Ohm R.A."/>
            <person name="Patyshakuliyeva A."/>
            <person name="Rokas A."/>
            <person name="Ruiz-Duenas F.J."/>
            <person name="Sabat G."/>
            <person name="Salamov A."/>
            <person name="Samejima M."/>
            <person name="Schmutz J."/>
            <person name="Slot J.C."/>
            <person name="St John F."/>
            <person name="Stenlid J."/>
            <person name="Sun H."/>
            <person name="Sun S."/>
            <person name="Syed K."/>
            <person name="Tsang A."/>
            <person name="Wiebenga A."/>
            <person name="Young D."/>
            <person name="Pisabarro A."/>
            <person name="Eastwood D.C."/>
            <person name="Martin F."/>
            <person name="Cullen D."/>
            <person name="Grigoriev I.V."/>
            <person name="Hibbett D.S."/>
        </authorList>
    </citation>
    <scope>NUCLEOTIDE SEQUENCE [LARGE SCALE GENOMIC DNA]</scope>
    <source>
        <strain evidence="3">TFB10046</strain>
    </source>
</reference>
<dbReference type="OrthoDB" id="498125at2759"/>
<dbReference type="SUPFAM" id="SSF51735">
    <property type="entry name" value="NAD(P)-binding Rossmann-fold domains"/>
    <property type="match status" value="1"/>
</dbReference>
<dbReference type="InterPro" id="IPR002347">
    <property type="entry name" value="SDR_fam"/>
</dbReference>
<keyword evidence="3" id="KW-1185">Reference proteome</keyword>
<dbReference type="InterPro" id="IPR036291">
    <property type="entry name" value="NAD(P)-bd_dom_sf"/>
</dbReference>
<dbReference type="Gene3D" id="3.40.50.720">
    <property type="entry name" value="NAD(P)-binding Rossmann-like Domain"/>
    <property type="match status" value="1"/>
</dbReference>
<dbReference type="InterPro" id="IPR052228">
    <property type="entry name" value="Sec_Metab_Biosynth_Oxidored"/>
</dbReference>
<keyword evidence="1" id="KW-0560">Oxidoreductase</keyword>
<sequence>MGAGPSTASNGSLSLKGDIAVVVGASQGIGLGVARRFARAGANVWIVVRNEQKGKAVVDELKQLGAPDARYSLADLSSKDDCQRAAGEIKTAAGEGGIGYLIQTQGGPPGAHDDAPGIDPHFAVQVFSRVILAYELRHTVKRSSVAIAIAGMGAKQFDTDDITLDRVKASGRASSALAKIVTIGGRDATVLDAAWLELAKDSSPDVQYLHLFPGVVKTNVMANTGQSAFFIWMSWLAGVLMGRTIDQYAEIPFFLTANPEGRKFVERGGMFWNERFKKVGAAPRAEDESTRKAIWDWLLAQMAR</sequence>
<dbReference type="EMBL" id="JH687847">
    <property type="protein sequence ID" value="EJD37088.1"/>
    <property type="molecule type" value="Genomic_DNA"/>
</dbReference>
<dbReference type="PRINTS" id="PR00081">
    <property type="entry name" value="GDHRDH"/>
</dbReference>
<dbReference type="InParanoid" id="J0LH28"/>
<dbReference type="Proteomes" id="UP000006514">
    <property type="component" value="Unassembled WGS sequence"/>
</dbReference>
<dbReference type="KEGG" id="adl:AURDEDRAFT_116933"/>
<dbReference type="PANTHER" id="PTHR47534">
    <property type="entry name" value="YALI0E05731P"/>
    <property type="match status" value="1"/>
</dbReference>
<dbReference type="Pfam" id="PF00106">
    <property type="entry name" value="adh_short"/>
    <property type="match status" value="1"/>
</dbReference>
<name>J0LH28_AURST</name>